<keyword evidence="2" id="KW-0472">Membrane</keyword>
<dbReference type="CDD" id="cd00198">
    <property type="entry name" value="vWFA"/>
    <property type="match status" value="1"/>
</dbReference>
<dbReference type="OrthoDB" id="301415at2759"/>
<reference evidence="6" key="1">
    <citation type="journal article" date="2013" name="Genome Announc.">
        <title>Draft genome sequence of the ascomycete Phaeoacremonium aleophilum strain UCR-PA7, a causal agent of the esca disease complex in grapevines.</title>
        <authorList>
            <person name="Blanco-Ulate B."/>
            <person name="Rolshausen P."/>
            <person name="Cantu D."/>
        </authorList>
    </citation>
    <scope>NUCLEOTIDE SEQUENCE [LARGE SCALE GENOMIC DNA]</scope>
    <source>
        <strain evidence="6">UCR-PA7</strain>
    </source>
</reference>
<dbReference type="RefSeq" id="XP_007914525.1">
    <property type="nucleotide sequence ID" value="XM_007916334.1"/>
</dbReference>
<accession>R8BNF4</accession>
<gene>
    <name evidence="5" type="ORF">UCRPA7_3723</name>
</gene>
<evidence type="ECO:0000259" key="4">
    <source>
        <dbReference type="PROSITE" id="PS50234"/>
    </source>
</evidence>
<dbReference type="PROSITE" id="PS50234">
    <property type="entry name" value="VWFA"/>
    <property type="match status" value="1"/>
</dbReference>
<dbReference type="SUPFAM" id="SSF53300">
    <property type="entry name" value="vWA-like"/>
    <property type="match status" value="1"/>
</dbReference>
<evidence type="ECO:0000313" key="5">
    <source>
        <dbReference type="EMBL" id="EOO00825.1"/>
    </source>
</evidence>
<dbReference type="HOGENOM" id="CLU_038943_1_0_1"/>
<evidence type="ECO:0000256" key="1">
    <source>
        <dbReference type="SAM" id="MobiDB-lite"/>
    </source>
</evidence>
<keyword evidence="3" id="KW-0732">Signal</keyword>
<dbReference type="InterPro" id="IPR036465">
    <property type="entry name" value="vWFA_dom_sf"/>
</dbReference>
<evidence type="ECO:0000256" key="3">
    <source>
        <dbReference type="SAM" id="SignalP"/>
    </source>
</evidence>
<feature type="domain" description="VWFA" evidence="4">
    <location>
        <begin position="50"/>
        <end position="233"/>
    </location>
</feature>
<keyword evidence="2" id="KW-1133">Transmembrane helix</keyword>
<feature type="region of interest" description="Disordered" evidence="1">
    <location>
        <begin position="398"/>
        <end position="425"/>
    </location>
</feature>
<dbReference type="AlphaFoldDB" id="R8BNF4"/>
<evidence type="ECO:0000313" key="6">
    <source>
        <dbReference type="Proteomes" id="UP000014074"/>
    </source>
</evidence>
<feature type="compositionally biased region" description="Polar residues" evidence="1">
    <location>
        <begin position="398"/>
        <end position="420"/>
    </location>
</feature>
<protein>
    <submittedName>
        <fullName evidence="5">Putative von willebrand factor type a protein</fullName>
    </submittedName>
</protein>
<organism evidence="5 6">
    <name type="scientific">Phaeoacremonium minimum (strain UCR-PA7)</name>
    <name type="common">Esca disease fungus</name>
    <name type="synonym">Togninia minima</name>
    <dbReference type="NCBI Taxonomy" id="1286976"/>
    <lineage>
        <taxon>Eukaryota</taxon>
        <taxon>Fungi</taxon>
        <taxon>Dikarya</taxon>
        <taxon>Ascomycota</taxon>
        <taxon>Pezizomycotina</taxon>
        <taxon>Sordariomycetes</taxon>
        <taxon>Sordariomycetidae</taxon>
        <taxon>Togniniales</taxon>
        <taxon>Togniniaceae</taxon>
        <taxon>Phaeoacremonium</taxon>
    </lineage>
</organism>
<keyword evidence="2" id="KW-0812">Transmembrane</keyword>
<dbReference type="InterPro" id="IPR002035">
    <property type="entry name" value="VWF_A"/>
</dbReference>
<keyword evidence="6" id="KW-1185">Reference proteome</keyword>
<dbReference type="EMBL" id="KB933061">
    <property type="protein sequence ID" value="EOO00825.1"/>
    <property type="molecule type" value="Genomic_DNA"/>
</dbReference>
<dbReference type="eggNOG" id="ENOG502SBFD">
    <property type="taxonomic scope" value="Eukaryota"/>
</dbReference>
<evidence type="ECO:0000256" key="2">
    <source>
        <dbReference type="SAM" id="Phobius"/>
    </source>
</evidence>
<dbReference type="Proteomes" id="UP000014074">
    <property type="component" value="Unassembled WGS sequence"/>
</dbReference>
<feature type="chain" id="PRO_5004452154" evidence="3">
    <location>
        <begin position="20"/>
        <end position="440"/>
    </location>
</feature>
<dbReference type="KEGG" id="tmn:UCRPA7_3723"/>
<dbReference type="Pfam" id="PF13519">
    <property type="entry name" value="VWA_2"/>
    <property type="match status" value="1"/>
</dbReference>
<name>R8BNF4_PHAM7</name>
<proteinExistence type="predicted"/>
<feature type="transmembrane region" description="Helical" evidence="2">
    <location>
        <begin position="365"/>
        <end position="387"/>
    </location>
</feature>
<feature type="signal peptide" evidence="3">
    <location>
        <begin position="1"/>
        <end position="19"/>
    </location>
</feature>
<sequence>MIKMRFILLSHLLLGVASAASFSNHANLIKRDNSQVCSDLTVSSNNGDRKVAIVIDSSGSMVSNDYTDLRIAAGRALNEFLISDSEAKDGKKADEVTVIDFDDEAYLDYPLGDPGNANSSFSKIDSIGGTYITSGVLMAIDQLTSSNSGTTDKRSAIVVFTDGEDYSTDELVSAIGNATALGIRVSFGFLDPYASSQPEEVLKAVRDSRGVYATITFAAGSQNFINYVLLNGLTYNDNPQGYGSQLLAGLAETQFISGSDTVTLKYSAEKNERVNFTITTITAGSLKAEVKMDGKSLGSDTISYYDAFIDVQAPSSGEMQLLVTADGAPKDSMFSVTTNSNVPIKNCTVGVSGSNHSGLSKGAKAGIGIGVTIGILGLLGGAGYFGYKHFFGPGSGNTTAPPAHGNTTSGPTPGNHSQPPTYVDSIPWANTRCIQEPSNQ</sequence>
<dbReference type="GeneID" id="19324099"/>
<dbReference type="Gene3D" id="3.40.50.410">
    <property type="entry name" value="von Willebrand factor, type A domain"/>
    <property type="match status" value="1"/>
</dbReference>
<dbReference type="SMART" id="SM00327">
    <property type="entry name" value="VWA"/>
    <property type="match status" value="1"/>
</dbReference>